<comment type="subcellular location">
    <subcellularLocation>
        <location evidence="1 10">Cell membrane</location>
        <topology evidence="1 10">Multi-pass membrane protein</topology>
    </subcellularLocation>
</comment>
<evidence type="ECO:0000256" key="9">
    <source>
        <dbReference type="ARBA" id="ARBA00049940"/>
    </source>
</evidence>
<keyword evidence="6 10" id="KW-0407">Ion channel</keyword>
<dbReference type="RefSeq" id="WP_242946664.1">
    <property type="nucleotide sequence ID" value="NZ_FUXM01000035.1"/>
</dbReference>
<name>A0A1T4RT06_9FIRM</name>
<protein>
    <recommendedName>
        <fullName evidence="10">Fluoride-specific ion channel FluC</fullName>
    </recommendedName>
</protein>
<keyword evidence="10" id="KW-0406">Ion transport</keyword>
<dbReference type="AlphaFoldDB" id="A0A1T4RT06"/>
<keyword evidence="10" id="KW-0479">Metal-binding</keyword>
<accession>A0A1T4RT06</accession>
<feature type="transmembrane region" description="Helical" evidence="10">
    <location>
        <begin position="57"/>
        <end position="77"/>
    </location>
</feature>
<feature type="binding site" evidence="10">
    <location>
        <position position="72"/>
    </location>
    <ligand>
        <name>Na(+)</name>
        <dbReference type="ChEBI" id="CHEBI:29101"/>
        <note>structural</note>
    </ligand>
</feature>
<comment type="activity regulation">
    <text evidence="10">Na(+) is not transported, but it plays an essential structural role and its presence is essential for fluoride channel function.</text>
</comment>
<proteinExistence type="inferred from homology"/>
<feature type="transmembrane region" description="Helical" evidence="10">
    <location>
        <begin position="97"/>
        <end position="118"/>
    </location>
</feature>
<keyword evidence="10" id="KW-0915">Sodium</keyword>
<dbReference type="Pfam" id="PF02537">
    <property type="entry name" value="CRCB"/>
    <property type="match status" value="1"/>
</dbReference>
<organism evidence="11 12">
    <name type="scientific">Carboxydocella sporoproducens DSM 16521</name>
    <dbReference type="NCBI Taxonomy" id="1121270"/>
    <lineage>
        <taxon>Bacteria</taxon>
        <taxon>Bacillati</taxon>
        <taxon>Bacillota</taxon>
        <taxon>Clostridia</taxon>
        <taxon>Eubacteriales</taxon>
        <taxon>Clostridiales Family XVI. Incertae Sedis</taxon>
        <taxon>Carboxydocella</taxon>
    </lineage>
</organism>
<evidence type="ECO:0000313" key="11">
    <source>
        <dbReference type="EMBL" id="SKA19125.1"/>
    </source>
</evidence>
<dbReference type="GO" id="GO:0046872">
    <property type="term" value="F:metal ion binding"/>
    <property type="evidence" value="ECO:0007669"/>
    <property type="project" value="UniProtKB-KW"/>
</dbReference>
<dbReference type="NCBIfam" id="TIGR00494">
    <property type="entry name" value="crcB"/>
    <property type="match status" value="1"/>
</dbReference>
<comment type="similarity">
    <text evidence="7 10">Belongs to the fluoride channel Fluc/FEX (TC 1.A.43) family.</text>
</comment>
<dbReference type="GO" id="GO:0005886">
    <property type="term" value="C:plasma membrane"/>
    <property type="evidence" value="ECO:0007669"/>
    <property type="project" value="UniProtKB-SubCell"/>
</dbReference>
<dbReference type="GO" id="GO:0062054">
    <property type="term" value="F:fluoride channel activity"/>
    <property type="evidence" value="ECO:0007669"/>
    <property type="project" value="UniProtKB-UniRule"/>
</dbReference>
<dbReference type="PANTHER" id="PTHR28259:SF1">
    <property type="entry name" value="FLUORIDE EXPORT PROTEIN 1-RELATED"/>
    <property type="match status" value="1"/>
</dbReference>
<gene>
    <name evidence="10" type="primary">fluC</name>
    <name evidence="10" type="synonym">crcB</name>
    <name evidence="11" type="ORF">SAMN02745885_02247</name>
</gene>
<sequence>MKMWLLVAIGGALGALSRYWLGKWVNRWWQGDLPLGTMVINLSGSFALGLVLGYKNYLPLTVVLAFGTGFLGSFTTYSTLNYEFISLLKQGKYSIAFSYIFLSFSFGLICGFAGLYLAMNL</sequence>
<feature type="binding site" evidence="10">
    <location>
        <position position="75"/>
    </location>
    <ligand>
        <name>Na(+)</name>
        <dbReference type="ChEBI" id="CHEBI:29101"/>
        <note>structural</note>
    </ligand>
</feature>
<evidence type="ECO:0000256" key="10">
    <source>
        <dbReference type="HAMAP-Rule" id="MF_00454"/>
    </source>
</evidence>
<evidence type="ECO:0000256" key="3">
    <source>
        <dbReference type="ARBA" id="ARBA00022692"/>
    </source>
</evidence>
<comment type="catalytic activity">
    <reaction evidence="8">
        <text>fluoride(in) = fluoride(out)</text>
        <dbReference type="Rhea" id="RHEA:76159"/>
        <dbReference type="ChEBI" id="CHEBI:17051"/>
    </reaction>
    <physiologicalReaction direction="left-to-right" evidence="8">
        <dbReference type="Rhea" id="RHEA:76160"/>
    </physiologicalReaction>
</comment>
<evidence type="ECO:0000256" key="2">
    <source>
        <dbReference type="ARBA" id="ARBA00022475"/>
    </source>
</evidence>
<evidence type="ECO:0000256" key="7">
    <source>
        <dbReference type="ARBA" id="ARBA00035120"/>
    </source>
</evidence>
<keyword evidence="2 10" id="KW-1003">Cell membrane</keyword>
<evidence type="ECO:0000313" key="12">
    <source>
        <dbReference type="Proteomes" id="UP000189933"/>
    </source>
</evidence>
<comment type="function">
    <text evidence="9 10">Fluoride-specific ion channel. Important for reducing fluoride concentration in the cell, thus reducing its toxicity.</text>
</comment>
<keyword evidence="5 10" id="KW-0472">Membrane</keyword>
<evidence type="ECO:0000256" key="6">
    <source>
        <dbReference type="ARBA" id="ARBA00023303"/>
    </source>
</evidence>
<keyword evidence="10" id="KW-0813">Transport</keyword>
<dbReference type="EMBL" id="FUXM01000035">
    <property type="protein sequence ID" value="SKA19125.1"/>
    <property type="molecule type" value="Genomic_DNA"/>
</dbReference>
<evidence type="ECO:0000256" key="5">
    <source>
        <dbReference type="ARBA" id="ARBA00023136"/>
    </source>
</evidence>
<dbReference type="GO" id="GO:0140114">
    <property type="term" value="P:cellular detoxification of fluoride"/>
    <property type="evidence" value="ECO:0007669"/>
    <property type="project" value="UniProtKB-UniRule"/>
</dbReference>
<dbReference type="InterPro" id="IPR003691">
    <property type="entry name" value="FluC"/>
</dbReference>
<evidence type="ECO:0000256" key="1">
    <source>
        <dbReference type="ARBA" id="ARBA00004651"/>
    </source>
</evidence>
<keyword evidence="3 10" id="KW-0812">Transmembrane</keyword>
<evidence type="ECO:0000256" key="4">
    <source>
        <dbReference type="ARBA" id="ARBA00022989"/>
    </source>
</evidence>
<reference evidence="12" key="1">
    <citation type="submission" date="2017-02" db="EMBL/GenBank/DDBJ databases">
        <authorList>
            <person name="Varghese N."/>
            <person name="Submissions S."/>
        </authorList>
    </citation>
    <scope>NUCLEOTIDE SEQUENCE [LARGE SCALE GENOMIC DNA]</scope>
    <source>
        <strain evidence="12">DSM 16521</strain>
    </source>
</reference>
<feature type="transmembrane region" description="Helical" evidence="10">
    <location>
        <begin position="33"/>
        <end position="52"/>
    </location>
</feature>
<dbReference type="PANTHER" id="PTHR28259">
    <property type="entry name" value="FLUORIDE EXPORT PROTEIN 1-RELATED"/>
    <property type="match status" value="1"/>
</dbReference>
<dbReference type="HAMAP" id="MF_00454">
    <property type="entry name" value="FluC"/>
    <property type="match status" value="1"/>
</dbReference>
<evidence type="ECO:0000256" key="8">
    <source>
        <dbReference type="ARBA" id="ARBA00035585"/>
    </source>
</evidence>
<dbReference type="Proteomes" id="UP000189933">
    <property type="component" value="Unassembled WGS sequence"/>
</dbReference>
<keyword evidence="4 10" id="KW-1133">Transmembrane helix</keyword>
<keyword evidence="12" id="KW-1185">Reference proteome</keyword>